<organism evidence="1 2">
    <name type="scientific">Mycolicibacterium setense</name>
    <dbReference type="NCBI Taxonomy" id="431269"/>
    <lineage>
        <taxon>Bacteria</taxon>
        <taxon>Bacillati</taxon>
        <taxon>Actinomycetota</taxon>
        <taxon>Actinomycetes</taxon>
        <taxon>Mycobacteriales</taxon>
        <taxon>Mycobacteriaceae</taxon>
        <taxon>Mycolicibacterium</taxon>
    </lineage>
</organism>
<dbReference type="EMBL" id="JTLZ01000001">
    <property type="protein sequence ID" value="KHO28212.1"/>
    <property type="molecule type" value="Genomic_DNA"/>
</dbReference>
<proteinExistence type="predicted"/>
<evidence type="ECO:0000313" key="2">
    <source>
        <dbReference type="Proteomes" id="UP000031004"/>
    </source>
</evidence>
<keyword evidence="2" id="KW-1185">Reference proteome</keyword>
<accession>A0ABR4Z1D2</accession>
<gene>
    <name evidence="1" type="ORF">QQ44_01340</name>
</gene>
<dbReference type="Proteomes" id="UP000031004">
    <property type="component" value="Unassembled WGS sequence"/>
</dbReference>
<protein>
    <submittedName>
        <fullName evidence="1">Uncharacterized protein</fullName>
    </submittedName>
</protein>
<name>A0ABR4Z1D2_9MYCO</name>
<comment type="caution">
    <text evidence="1">The sequence shown here is derived from an EMBL/GenBank/DDBJ whole genome shotgun (WGS) entry which is preliminary data.</text>
</comment>
<reference evidence="1 2" key="1">
    <citation type="submission" date="2014-11" db="EMBL/GenBank/DDBJ databases">
        <title>Mycobacterium setense Manresensis Genome.</title>
        <authorList>
            <person name="Rech G."/>
            <person name="Sumoy L."/>
        </authorList>
    </citation>
    <scope>NUCLEOTIDE SEQUENCE [LARGE SCALE GENOMIC DNA]</scope>
    <source>
        <strain evidence="1 2">Manresensis</strain>
    </source>
</reference>
<evidence type="ECO:0000313" key="1">
    <source>
        <dbReference type="EMBL" id="KHO28212.1"/>
    </source>
</evidence>
<sequence length="112" mass="12290">MDSDHYLRFVKYIDTLGPSLDAAGYPIRYMLLVSSAFGGRDGERHPFHARATALKDDRQVSLAYLSADILARIAVQVELAELSPRDREALNWNGLLATGLVEASAVDTEIGL</sequence>